<dbReference type="EMBL" id="JAMDGY010000084">
    <property type="protein sequence ID" value="MDD0993286.1"/>
    <property type="molecule type" value="Genomic_DNA"/>
</dbReference>
<dbReference type="RefSeq" id="WP_273913709.1">
    <property type="nucleotide sequence ID" value="NZ_JAMDGX010000099.1"/>
</dbReference>
<evidence type="ECO:0000256" key="1">
    <source>
        <dbReference type="SAM" id="Phobius"/>
    </source>
</evidence>
<keyword evidence="1" id="KW-0472">Membrane</keyword>
<evidence type="ECO:0008006" key="4">
    <source>
        <dbReference type="Google" id="ProtNLM"/>
    </source>
</evidence>
<evidence type="ECO:0000313" key="3">
    <source>
        <dbReference type="Proteomes" id="UP001148203"/>
    </source>
</evidence>
<feature type="transmembrane region" description="Helical" evidence="1">
    <location>
        <begin position="95"/>
        <end position="128"/>
    </location>
</feature>
<accession>A0ABT5NYK0</accession>
<reference evidence="2 3" key="1">
    <citation type="submission" date="2022-05" db="EMBL/GenBank/DDBJ databases">
        <title>Novel Pseudomonas spp. Isolated from a Rainbow Trout Aquaculture Facility.</title>
        <authorList>
            <person name="Testerman T."/>
            <person name="Graf J."/>
        </authorList>
    </citation>
    <scope>NUCLEOTIDE SEQUENCE [LARGE SCALE GENOMIC DNA]</scope>
    <source>
        <strain evidence="2 3">ID681</strain>
    </source>
</reference>
<proteinExistence type="predicted"/>
<gene>
    <name evidence="2" type="ORF">M5G11_22430</name>
</gene>
<protein>
    <recommendedName>
        <fullName evidence="4">DUF4234 domain-containing protein</fullName>
    </recommendedName>
</protein>
<name>A0ABT5NYK0_9PSED</name>
<keyword evidence="3" id="KW-1185">Reference proteome</keyword>
<comment type="caution">
    <text evidence="2">The sequence shown here is derived from an EMBL/GenBank/DDBJ whole genome shotgun (WGS) entry which is preliminary data.</text>
</comment>
<organism evidence="2 3">
    <name type="scientific">Pseudomonas fontis</name>
    <dbReference type="NCBI Taxonomy" id="2942633"/>
    <lineage>
        <taxon>Bacteria</taxon>
        <taxon>Pseudomonadati</taxon>
        <taxon>Pseudomonadota</taxon>
        <taxon>Gammaproteobacteria</taxon>
        <taxon>Pseudomonadales</taxon>
        <taxon>Pseudomonadaceae</taxon>
        <taxon>Pseudomonas</taxon>
    </lineage>
</organism>
<evidence type="ECO:0000313" key="2">
    <source>
        <dbReference type="EMBL" id="MDD0993286.1"/>
    </source>
</evidence>
<sequence length="154" mass="17474">MNTTEIPSTASPAPSLFVYVPMRMFVVLSVVTLGLYWYVWFYRNWARYNEVKGLDLIPLLRCLFPIFFVYGLCRKVDRYVKATGREHEWSPDDAAIAYIALSVGLWLVSNFMAVGSVLFAVITLVVFIHQIWALANVQRAINAAQEEGGCEEGE</sequence>
<dbReference type="Proteomes" id="UP001148203">
    <property type="component" value="Unassembled WGS sequence"/>
</dbReference>
<keyword evidence="1" id="KW-1133">Transmembrane helix</keyword>
<keyword evidence="1" id="KW-0812">Transmembrane</keyword>
<feature type="transmembrane region" description="Helical" evidence="1">
    <location>
        <begin position="20"/>
        <end position="41"/>
    </location>
</feature>